<accession>A0A117PWX6</accession>
<evidence type="ECO:0000313" key="1">
    <source>
        <dbReference type="EMBL" id="KUM95943.1"/>
    </source>
</evidence>
<name>A0A117PWX6_9ACTN</name>
<dbReference type="RefSeq" id="WP_066997702.1">
    <property type="nucleotide sequence ID" value="NZ_BNDU01000003.1"/>
</dbReference>
<protein>
    <submittedName>
        <fullName evidence="1">Uncharacterized protein</fullName>
    </submittedName>
</protein>
<organism evidence="1 2">
    <name type="scientific">Streptomyces cellostaticus</name>
    <dbReference type="NCBI Taxonomy" id="67285"/>
    <lineage>
        <taxon>Bacteria</taxon>
        <taxon>Bacillati</taxon>
        <taxon>Actinomycetota</taxon>
        <taxon>Actinomycetes</taxon>
        <taxon>Kitasatosporales</taxon>
        <taxon>Streptomycetaceae</taxon>
        <taxon>Streptomyces</taxon>
    </lineage>
</organism>
<reference evidence="1 2" key="1">
    <citation type="submission" date="2015-10" db="EMBL/GenBank/DDBJ databases">
        <title>Draft genome sequence of Streptomyces cellostaticus DSM 40189, type strain for the species Streptomyces cellostaticus.</title>
        <authorList>
            <person name="Ruckert C."/>
            <person name="Winkler A."/>
            <person name="Kalinowski J."/>
            <person name="Kampfer P."/>
            <person name="Glaeser S."/>
        </authorList>
    </citation>
    <scope>NUCLEOTIDE SEQUENCE [LARGE SCALE GENOMIC DNA]</scope>
    <source>
        <strain evidence="1 2">DSM 40189</strain>
    </source>
</reference>
<dbReference type="AlphaFoldDB" id="A0A117PWX6"/>
<dbReference type="STRING" id="67285.AQI88_14290"/>
<comment type="caution">
    <text evidence="1">The sequence shown here is derived from an EMBL/GenBank/DDBJ whole genome shotgun (WGS) entry which is preliminary data.</text>
</comment>
<evidence type="ECO:0000313" key="2">
    <source>
        <dbReference type="Proteomes" id="UP000054241"/>
    </source>
</evidence>
<proteinExistence type="predicted"/>
<dbReference type="Proteomes" id="UP000054241">
    <property type="component" value="Unassembled WGS sequence"/>
</dbReference>
<sequence length="96" mass="9916">MSPSSKYPYLSAGCNNTREWNRTATAAAPDGTLRVAWPASDGMSDKVVGAHLTGDIAVSKGGALTWAYAAVTPSYGTKLTGASPTTTSLRIARLTP</sequence>
<dbReference type="EMBL" id="LMWL01000025">
    <property type="protein sequence ID" value="KUM95943.1"/>
    <property type="molecule type" value="Genomic_DNA"/>
</dbReference>
<keyword evidence="2" id="KW-1185">Reference proteome</keyword>
<gene>
    <name evidence="1" type="ORF">AQI88_14290</name>
</gene>